<dbReference type="RefSeq" id="WP_092867740.1">
    <property type="nucleotide sequence ID" value="NZ_FPCH01000002.1"/>
</dbReference>
<feature type="transmembrane region" description="Helical" evidence="1">
    <location>
        <begin position="157"/>
        <end position="178"/>
    </location>
</feature>
<dbReference type="GO" id="GO:0016787">
    <property type="term" value="F:hydrolase activity"/>
    <property type="evidence" value="ECO:0007669"/>
    <property type="project" value="UniProtKB-KW"/>
</dbReference>
<feature type="transmembrane region" description="Helical" evidence="1">
    <location>
        <begin position="278"/>
        <end position="294"/>
    </location>
</feature>
<feature type="domain" description="Acyltransferase 3" evidence="2">
    <location>
        <begin position="9"/>
        <end position="355"/>
    </location>
</feature>
<keyword evidence="1" id="KW-0812">Transmembrane</keyword>
<dbReference type="OrthoDB" id="9807745at2"/>
<feature type="transmembrane region" description="Helical" evidence="1">
    <location>
        <begin position="306"/>
        <end position="330"/>
    </location>
</feature>
<feature type="transmembrane region" description="Helical" evidence="1">
    <location>
        <begin position="336"/>
        <end position="354"/>
    </location>
</feature>
<sequence length="388" mass="43313">MREDRVEFANTLRGIAALCVMVTHMIGFWGEPAFVAQTINADAIVPPVEMPSALWFVGHNLHAIGLDLGSFGVGIFFVISGFVISISLAKTSVGEFAVRRFFRLWPTYLTCFAIMLLSINATGWYFGRAFPFDEFSLLIHLWPGLNETFGVPYLDGISWSLSVELKFYIFAALCAGLLRRADLKVFAIAVAVSVGPYLLWHFYPNRNDLGLFGVRTLWSLVFFGDFLLILMVGVAFQFHHARKIGNKTFCAIVSAMLSIFVAMNLLSDPAILSPRYVVWSYVAAVAVFWACYLLRDHFRATVPTTFLANISYPLYALHCYAGWCFMRMLWEVGLSSNTIAILYIVACFAVCWLIHRAIEAPANRLGGELARKLRLKPYYPAAAGTAAA</sequence>
<feature type="transmembrane region" description="Helical" evidence="1">
    <location>
        <begin position="185"/>
        <end position="203"/>
    </location>
</feature>
<dbReference type="GO" id="GO:0016020">
    <property type="term" value="C:membrane"/>
    <property type="evidence" value="ECO:0007669"/>
    <property type="project" value="TreeGrafter"/>
</dbReference>
<feature type="transmembrane region" description="Helical" evidence="1">
    <location>
        <begin position="248"/>
        <end position="266"/>
    </location>
</feature>
<feature type="transmembrane region" description="Helical" evidence="1">
    <location>
        <begin position="101"/>
        <end position="126"/>
    </location>
</feature>
<evidence type="ECO:0000256" key="1">
    <source>
        <dbReference type="SAM" id="Phobius"/>
    </source>
</evidence>
<dbReference type="PANTHER" id="PTHR23028">
    <property type="entry name" value="ACETYLTRANSFERASE"/>
    <property type="match status" value="1"/>
</dbReference>
<evidence type="ECO:0000313" key="3">
    <source>
        <dbReference type="EMBL" id="SFV34150.1"/>
    </source>
</evidence>
<name>A0A1I7NHK0_9HYPH</name>
<dbReference type="GO" id="GO:0000271">
    <property type="term" value="P:polysaccharide biosynthetic process"/>
    <property type="evidence" value="ECO:0007669"/>
    <property type="project" value="TreeGrafter"/>
</dbReference>
<dbReference type="InterPro" id="IPR002656">
    <property type="entry name" value="Acyl_transf_3_dom"/>
</dbReference>
<keyword evidence="1" id="KW-1133">Transmembrane helix</keyword>
<proteinExistence type="predicted"/>
<dbReference type="InterPro" id="IPR050879">
    <property type="entry name" value="Acyltransferase_3"/>
</dbReference>
<dbReference type="EMBL" id="FPCH01000002">
    <property type="protein sequence ID" value="SFV34150.1"/>
    <property type="molecule type" value="Genomic_DNA"/>
</dbReference>
<feature type="transmembrane region" description="Helical" evidence="1">
    <location>
        <begin position="68"/>
        <end position="89"/>
    </location>
</feature>
<keyword evidence="3" id="KW-0808">Transferase</keyword>
<organism evidence="3 4">
    <name type="scientific">Hyphomicrobium facile</name>
    <dbReference type="NCBI Taxonomy" id="51670"/>
    <lineage>
        <taxon>Bacteria</taxon>
        <taxon>Pseudomonadati</taxon>
        <taxon>Pseudomonadota</taxon>
        <taxon>Alphaproteobacteria</taxon>
        <taxon>Hyphomicrobiales</taxon>
        <taxon>Hyphomicrobiaceae</taxon>
        <taxon>Hyphomicrobium</taxon>
    </lineage>
</organism>
<accession>A0A1I7NHK0</accession>
<keyword evidence="3" id="KW-0378">Hydrolase</keyword>
<feature type="transmembrane region" description="Helical" evidence="1">
    <location>
        <begin position="12"/>
        <end position="30"/>
    </location>
</feature>
<keyword evidence="1" id="KW-0472">Membrane</keyword>
<keyword evidence="4" id="KW-1185">Reference proteome</keyword>
<gene>
    <name evidence="3" type="ORF">SAMN04488557_2235</name>
</gene>
<dbReference type="Pfam" id="PF01757">
    <property type="entry name" value="Acyl_transf_3"/>
    <property type="match status" value="1"/>
</dbReference>
<keyword evidence="3" id="KW-0012">Acyltransferase</keyword>
<dbReference type="GO" id="GO:0016747">
    <property type="term" value="F:acyltransferase activity, transferring groups other than amino-acyl groups"/>
    <property type="evidence" value="ECO:0007669"/>
    <property type="project" value="InterPro"/>
</dbReference>
<reference evidence="4" key="1">
    <citation type="submission" date="2016-10" db="EMBL/GenBank/DDBJ databases">
        <authorList>
            <person name="Varghese N."/>
            <person name="Submissions S."/>
        </authorList>
    </citation>
    <scope>NUCLEOTIDE SEQUENCE [LARGE SCALE GENOMIC DNA]</scope>
    <source>
        <strain evidence="4">DSM 1565</strain>
    </source>
</reference>
<dbReference type="Proteomes" id="UP000199423">
    <property type="component" value="Unassembled WGS sequence"/>
</dbReference>
<feature type="transmembrane region" description="Helical" evidence="1">
    <location>
        <begin position="215"/>
        <end position="236"/>
    </location>
</feature>
<protein>
    <submittedName>
        <fullName evidence="3">Peptidoglycan/LPS O-acetylase OafA/YrhL, contains acyltransferase and SGNH-hydrolase domains</fullName>
    </submittedName>
</protein>
<evidence type="ECO:0000313" key="4">
    <source>
        <dbReference type="Proteomes" id="UP000199423"/>
    </source>
</evidence>
<dbReference type="STRING" id="51670.SAMN04488557_2235"/>
<dbReference type="PANTHER" id="PTHR23028:SF53">
    <property type="entry name" value="ACYL_TRANSF_3 DOMAIN-CONTAINING PROTEIN"/>
    <property type="match status" value="1"/>
</dbReference>
<evidence type="ECO:0000259" key="2">
    <source>
        <dbReference type="Pfam" id="PF01757"/>
    </source>
</evidence>
<dbReference type="AlphaFoldDB" id="A0A1I7NHK0"/>